<dbReference type="Pfam" id="PF12796">
    <property type="entry name" value="Ank_2"/>
    <property type="match status" value="4"/>
</dbReference>
<feature type="repeat" description="ANK" evidence="3">
    <location>
        <begin position="176"/>
        <end position="208"/>
    </location>
</feature>
<keyword evidence="4" id="KW-0732">Signal</keyword>
<evidence type="ECO:0000313" key="5">
    <source>
        <dbReference type="EMBL" id="TXJ39413.1"/>
    </source>
</evidence>
<feature type="repeat" description="ANK" evidence="3">
    <location>
        <begin position="446"/>
        <end position="478"/>
    </location>
</feature>
<feature type="repeat" description="ANK" evidence="3">
    <location>
        <begin position="209"/>
        <end position="241"/>
    </location>
</feature>
<keyword evidence="2 3" id="KW-0040">ANK repeat</keyword>
<dbReference type="RefSeq" id="WP_147778266.1">
    <property type="nucleotide sequence ID" value="NZ_SAYD01000017.1"/>
</dbReference>
<gene>
    <name evidence="5" type="ORF">EPJ81_04115</name>
</gene>
<dbReference type="EMBL" id="SAYD01000017">
    <property type="protein sequence ID" value="TXJ39413.1"/>
    <property type="molecule type" value="Genomic_DNA"/>
</dbReference>
<dbReference type="AlphaFoldDB" id="A0A5C8EQ02"/>
<keyword evidence="1" id="KW-0677">Repeat</keyword>
<dbReference type="InterPro" id="IPR002110">
    <property type="entry name" value="Ankyrin_rpt"/>
</dbReference>
<dbReference type="Gene3D" id="1.25.40.20">
    <property type="entry name" value="Ankyrin repeat-containing domain"/>
    <property type="match status" value="6"/>
</dbReference>
<dbReference type="PANTHER" id="PTHR24171">
    <property type="entry name" value="ANKYRIN REPEAT DOMAIN-CONTAINING PROTEIN 39-RELATED"/>
    <property type="match status" value="1"/>
</dbReference>
<feature type="repeat" description="ANK" evidence="3">
    <location>
        <begin position="413"/>
        <end position="445"/>
    </location>
</feature>
<evidence type="ECO:0000256" key="4">
    <source>
        <dbReference type="SAM" id="SignalP"/>
    </source>
</evidence>
<dbReference type="SMART" id="SM00248">
    <property type="entry name" value="ANK"/>
    <property type="match status" value="14"/>
</dbReference>
<dbReference type="InterPro" id="IPR036770">
    <property type="entry name" value="Ankyrin_rpt-contain_sf"/>
</dbReference>
<reference evidence="5 6" key="1">
    <citation type="journal article" date="1992" name="Lakartidningen">
        <title>[Penicillin V and not amoxicillin is the first choice preparation in acute otitis].</title>
        <authorList>
            <person name="Kamme C."/>
            <person name="Lundgren K."/>
            <person name="Prellner K."/>
        </authorList>
    </citation>
    <scope>NUCLEOTIDE SEQUENCE [LARGE SCALE GENOMIC DNA]</scope>
    <source>
        <strain evidence="5 6">PC3997IV</strain>
    </source>
</reference>
<name>A0A5C8EQ02_9SPIR</name>
<feature type="chain" id="PRO_5022748339" evidence="4">
    <location>
        <begin position="26"/>
        <end position="659"/>
    </location>
</feature>
<protein>
    <submittedName>
        <fullName evidence="5">Ankyrin repeat domain-containing protein</fullName>
    </submittedName>
</protein>
<dbReference type="PROSITE" id="PS50088">
    <property type="entry name" value="ANK_REPEAT"/>
    <property type="match status" value="9"/>
</dbReference>
<evidence type="ECO:0000256" key="3">
    <source>
        <dbReference type="PROSITE-ProRule" id="PRU00023"/>
    </source>
</evidence>
<dbReference type="Pfam" id="PF00023">
    <property type="entry name" value="Ank"/>
    <property type="match status" value="1"/>
</dbReference>
<feature type="repeat" description="ANK" evidence="3">
    <location>
        <begin position="67"/>
        <end position="99"/>
    </location>
</feature>
<feature type="signal peptide" evidence="4">
    <location>
        <begin position="1"/>
        <end position="25"/>
    </location>
</feature>
<feature type="repeat" description="ANK" evidence="3">
    <location>
        <begin position="538"/>
        <end position="570"/>
    </location>
</feature>
<evidence type="ECO:0000256" key="1">
    <source>
        <dbReference type="ARBA" id="ARBA00022737"/>
    </source>
</evidence>
<dbReference type="GO" id="GO:0085020">
    <property type="term" value="P:protein K6-linked ubiquitination"/>
    <property type="evidence" value="ECO:0007669"/>
    <property type="project" value="TreeGrafter"/>
</dbReference>
<feature type="repeat" description="ANK" evidence="3">
    <location>
        <begin position="604"/>
        <end position="636"/>
    </location>
</feature>
<evidence type="ECO:0000313" key="6">
    <source>
        <dbReference type="Proteomes" id="UP000325002"/>
    </source>
</evidence>
<feature type="repeat" description="ANK" evidence="3">
    <location>
        <begin position="571"/>
        <end position="603"/>
    </location>
</feature>
<sequence length="659" mass="73303">MFFYIKRLILFIIFISLFSSLSALAQDNKLTKDERAFLDYAKTGKTKNIEKLLKKNIDINVKDTNGMKNTALIYAADLGFKDTVKVLIDSGADVNIRNEVGETAIMKSVFAINFETINGKNYNNYNDIIDMIMSKNANLEYMNSQKQTALMLAPSQIRNKLIRKIKEGNKNVKNCFGDYPLIYAASKNDSYLTRVLINERVDINQQDEKGDTALIVASFWGRYTIAKILIDGKAKVNIANKKGDTALKNALYNKHYNIADALIKAKADLQIKINNENILLYLSKNAYDYDYSGSIRNMISSVNINERDKNGNTALINIAIGKEDKNRLKKIRAVISGRANVNIQNNEGYTALMCIASDGDEATIRALISAKSDLDVEDRDGNTALIYAAQNNNVGGVKAIIRGKPNLNKQNKNGYNALMIASENGNEELVRSLISAKADLNRQDKDGNTALMLSVLNKKNKIVKILIEAGANISIKNKENKDILSVIRKGYDYLNIIEIICPINSKEQNFIDYAKDDINGIKSLLNDKSVNIDAQNKFGDTALIKASFNGQDDIVKILLDANASLNMQDNFGHTALIDASRQGYDKVAKQLIDAKANLNIQNIYGKTALILASFYNHSDIVKLLVNAGANRNIKDNDGKTALMYAREKGYSDIVSLLNR</sequence>
<dbReference type="PROSITE" id="PS50297">
    <property type="entry name" value="ANK_REP_REGION"/>
    <property type="match status" value="5"/>
</dbReference>
<dbReference type="SUPFAM" id="SSF48403">
    <property type="entry name" value="Ankyrin repeat"/>
    <property type="match status" value="2"/>
</dbReference>
<dbReference type="Proteomes" id="UP000325002">
    <property type="component" value="Unassembled WGS sequence"/>
</dbReference>
<accession>A0A5C8EQ02</accession>
<feature type="repeat" description="ANK" evidence="3">
    <location>
        <begin position="347"/>
        <end position="379"/>
    </location>
</feature>
<dbReference type="GO" id="GO:0004842">
    <property type="term" value="F:ubiquitin-protein transferase activity"/>
    <property type="evidence" value="ECO:0007669"/>
    <property type="project" value="TreeGrafter"/>
</dbReference>
<organism evidence="5 6">
    <name type="scientific">Brachyspira aalborgi</name>
    <dbReference type="NCBI Taxonomy" id="29522"/>
    <lineage>
        <taxon>Bacteria</taxon>
        <taxon>Pseudomonadati</taxon>
        <taxon>Spirochaetota</taxon>
        <taxon>Spirochaetia</taxon>
        <taxon>Brachyspirales</taxon>
        <taxon>Brachyspiraceae</taxon>
        <taxon>Brachyspira</taxon>
    </lineage>
</organism>
<proteinExistence type="predicted"/>
<evidence type="ECO:0000256" key="2">
    <source>
        <dbReference type="ARBA" id="ARBA00023043"/>
    </source>
</evidence>
<comment type="caution">
    <text evidence="5">The sequence shown here is derived from an EMBL/GenBank/DDBJ whole genome shotgun (WGS) entry which is preliminary data.</text>
</comment>